<dbReference type="AlphaFoldDB" id="A0A1F5TPD9"/>
<accession>A0A1F5TPD9</accession>
<name>A0A1F5TPD9_9BACT</name>
<sequence length="236" mass="27416">MITLTNRDCFVNIDKKIELCYNGNTINDLLYFLYFFIFQIERMVLMGRKIIIEVTLEWLRATDDSFIKKIRENISRCSPDDKKNISCMHFSGECGKMSRGINFRHSRRELSLGNILLGAKKQSRRARVGEIINNPDCEHAYNTGLYEIPARGGELIPAKQKWAYIEGHGKRGRDYYKEERRNAGIVRKRCSQTGRITRRRKFQGTPPHTRTMSILMATLENAAQEAMSLERELLTS</sequence>
<organism evidence="1 2">
    <name type="scientific">Candidatus Falkowbacteria bacterium RIFOXYD2_FULL_34_120</name>
    <dbReference type="NCBI Taxonomy" id="1798007"/>
    <lineage>
        <taxon>Bacteria</taxon>
        <taxon>Candidatus Falkowiibacteriota</taxon>
    </lineage>
</organism>
<comment type="caution">
    <text evidence="1">The sequence shown here is derived from an EMBL/GenBank/DDBJ whole genome shotgun (WGS) entry which is preliminary data.</text>
</comment>
<gene>
    <name evidence="1" type="ORF">A2531_03410</name>
</gene>
<dbReference type="EMBL" id="MFGO01000024">
    <property type="protein sequence ID" value="OGF40679.1"/>
    <property type="molecule type" value="Genomic_DNA"/>
</dbReference>
<evidence type="ECO:0000313" key="2">
    <source>
        <dbReference type="Proteomes" id="UP000177579"/>
    </source>
</evidence>
<dbReference type="Proteomes" id="UP000177579">
    <property type="component" value="Unassembled WGS sequence"/>
</dbReference>
<evidence type="ECO:0000313" key="1">
    <source>
        <dbReference type="EMBL" id="OGF40679.1"/>
    </source>
</evidence>
<reference evidence="1 2" key="1">
    <citation type="journal article" date="2016" name="Nat. Commun.">
        <title>Thousands of microbial genomes shed light on interconnected biogeochemical processes in an aquifer system.</title>
        <authorList>
            <person name="Anantharaman K."/>
            <person name="Brown C.T."/>
            <person name="Hug L.A."/>
            <person name="Sharon I."/>
            <person name="Castelle C.J."/>
            <person name="Probst A.J."/>
            <person name="Thomas B.C."/>
            <person name="Singh A."/>
            <person name="Wilkins M.J."/>
            <person name="Karaoz U."/>
            <person name="Brodie E.L."/>
            <person name="Williams K.H."/>
            <person name="Hubbard S.S."/>
            <person name="Banfield J.F."/>
        </authorList>
    </citation>
    <scope>NUCLEOTIDE SEQUENCE [LARGE SCALE GENOMIC DNA]</scope>
</reference>
<proteinExistence type="predicted"/>
<protein>
    <submittedName>
        <fullName evidence="1">Uncharacterized protein</fullName>
    </submittedName>
</protein>